<organism evidence="1 3">
    <name type="scientific">Medicago truncatula</name>
    <name type="common">Barrel medic</name>
    <name type="synonym">Medicago tribuloides</name>
    <dbReference type="NCBI Taxonomy" id="3880"/>
    <lineage>
        <taxon>Eukaryota</taxon>
        <taxon>Viridiplantae</taxon>
        <taxon>Streptophyta</taxon>
        <taxon>Embryophyta</taxon>
        <taxon>Tracheophyta</taxon>
        <taxon>Spermatophyta</taxon>
        <taxon>Magnoliopsida</taxon>
        <taxon>eudicotyledons</taxon>
        <taxon>Gunneridae</taxon>
        <taxon>Pentapetalae</taxon>
        <taxon>rosids</taxon>
        <taxon>fabids</taxon>
        <taxon>Fabales</taxon>
        <taxon>Fabaceae</taxon>
        <taxon>Papilionoideae</taxon>
        <taxon>50 kb inversion clade</taxon>
        <taxon>NPAAA clade</taxon>
        <taxon>Hologalegina</taxon>
        <taxon>IRL clade</taxon>
        <taxon>Trifolieae</taxon>
        <taxon>Medicago</taxon>
    </lineage>
</organism>
<keyword evidence="3" id="KW-1185">Reference proteome</keyword>
<protein>
    <submittedName>
        <fullName evidence="1 2">Uncharacterized protein</fullName>
    </submittedName>
</protein>
<dbReference type="EnsemblPlants" id="KEH42083">
    <property type="protein sequence ID" value="KEH42083"/>
    <property type="gene ID" value="MTR_1g060880"/>
</dbReference>
<name>A0A072VKX4_MEDTR</name>
<dbReference type="Proteomes" id="UP000002051">
    <property type="component" value="Unassembled WGS sequence"/>
</dbReference>
<evidence type="ECO:0000313" key="2">
    <source>
        <dbReference type="EnsemblPlants" id="KEH42083"/>
    </source>
</evidence>
<reference evidence="1 3" key="1">
    <citation type="journal article" date="2011" name="Nature">
        <title>The Medicago genome provides insight into the evolution of rhizobial symbioses.</title>
        <authorList>
            <person name="Young N.D."/>
            <person name="Debelle F."/>
            <person name="Oldroyd G.E."/>
            <person name="Geurts R."/>
            <person name="Cannon S.B."/>
            <person name="Udvardi M.K."/>
            <person name="Benedito V.A."/>
            <person name="Mayer K.F."/>
            <person name="Gouzy J."/>
            <person name="Schoof H."/>
            <person name="Van de Peer Y."/>
            <person name="Proost S."/>
            <person name="Cook D.R."/>
            <person name="Meyers B.C."/>
            <person name="Spannagl M."/>
            <person name="Cheung F."/>
            <person name="De Mita S."/>
            <person name="Krishnakumar V."/>
            <person name="Gundlach H."/>
            <person name="Zhou S."/>
            <person name="Mudge J."/>
            <person name="Bharti A.K."/>
            <person name="Murray J.D."/>
            <person name="Naoumkina M.A."/>
            <person name="Rosen B."/>
            <person name="Silverstein K.A."/>
            <person name="Tang H."/>
            <person name="Rombauts S."/>
            <person name="Zhao P.X."/>
            <person name="Zhou P."/>
            <person name="Barbe V."/>
            <person name="Bardou P."/>
            <person name="Bechner M."/>
            <person name="Bellec A."/>
            <person name="Berger A."/>
            <person name="Berges H."/>
            <person name="Bidwell S."/>
            <person name="Bisseling T."/>
            <person name="Choisne N."/>
            <person name="Couloux A."/>
            <person name="Denny R."/>
            <person name="Deshpande S."/>
            <person name="Dai X."/>
            <person name="Doyle J.J."/>
            <person name="Dudez A.M."/>
            <person name="Farmer A.D."/>
            <person name="Fouteau S."/>
            <person name="Franken C."/>
            <person name="Gibelin C."/>
            <person name="Gish J."/>
            <person name="Goldstein S."/>
            <person name="Gonzalez A.J."/>
            <person name="Green P.J."/>
            <person name="Hallab A."/>
            <person name="Hartog M."/>
            <person name="Hua A."/>
            <person name="Humphray S.J."/>
            <person name="Jeong D.H."/>
            <person name="Jing Y."/>
            <person name="Jocker A."/>
            <person name="Kenton S.M."/>
            <person name="Kim D.J."/>
            <person name="Klee K."/>
            <person name="Lai H."/>
            <person name="Lang C."/>
            <person name="Lin S."/>
            <person name="Macmil S.L."/>
            <person name="Magdelenat G."/>
            <person name="Matthews L."/>
            <person name="McCorrison J."/>
            <person name="Monaghan E.L."/>
            <person name="Mun J.H."/>
            <person name="Najar F.Z."/>
            <person name="Nicholson C."/>
            <person name="Noirot C."/>
            <person name="O'Bleness M."/>
            <person name="Paule C.R."/>
            <person name="Poulain J."/>
            <person name="Prion F."/>
            <person name="Qin B."/>
            <person name="Qu C."/>
            <person name="Retzel E.F."/>
            <person name="Riddle C."/>
            <person name="Sallet E."/>
            <person name="Samain S."/>
            <person name="Samson N."/>
            <person name="Sanders I."/>
            <person name="Saurat O."/>
            <person name="Scarpelli C."/>
            <person name="Schiex T."/>
            <person name="Segurens B."/>
            <person name="Severin A.J."/>
            <person name="Sherrier D.J."/>
            <person name="Shi R."/>
            <person name="Sims S."/>
            <person name="Singer S.R."/>
            <person name="Sinharoy S."/>
            <person name="Sterck L."/>
            <person name="Viollet A."/>
            <person name="Wang B.B."/>
            <person name="Wang K."/>
            <person name="Wang M."/>
            <person name="Wang X."/>
            <person name="Warfsmann J."/>
            <person name="Weissenbach J."/>
            <person name="White D.D."/>
            <person name="White J.D."/>
            <person name="Wiley G.B."/>
            <person name="Wincker P."/>
            <person name="Xing Y."/>
            <person name="Yang L."/>
            <person name="Yao Z."/>
            <person name="Ying F."/>
            <person name="Zhai J."/>
            <person name="Zhou L."/>
            <person name="Zuber A."/>
            <person name="Denarie J."/>
            <person name="Dixon R.A."/>
            <person name="May G.D."/>
            <person name="Schwartz D.C."/>
            <person name="Rogers J."/>
            <person name="Quetier F."/>
            <person name="Town C.D."/>
            <person name="Roe B.A."/>
        </authorList>
    </citation>
    <scope>NUCLEOTIDE SEQUENCE [LARGE SCALE GENOMIC DNA]</scope>
    <source>
        <strain evidence="1">A17</strain>
        <strain evidence="2 3">cv. Jemalong A17</strain>
    </source>
</reference>
<reference evidence="1 3" key="2">
    <citation type="journal article" date="2014" name="BMC Genomics">
        <title>An improved genome release (version Mt4.0) for the model legume Medicago truncatula.</title>
        <authorList>
            <person name="Tang H."/>
            <person name="Krishnakumar V."/>
            <person name="Bidwell S."/>
            <person name="Rosen B."/>
            <person name="Chan A."/>
            <person name="Zhou S."/>
            <person name="Gentzbittel L."/>
            <person name="Childs K.L."/>
            <person name="Yandell M."/>
            <person name="Gundlach H."/>
            <person name="Mayer K.F."/>
            <person name="Schwartz D.C."/>
            <person name="Town C.D."/>
        </authorList>
    </citation>
    <scope>GENOME REANNOTATION</scope>
    <source>
        <strain evidence="1">A17</strain>
        <strain evidence="2 3">cv. Jemalong A17</strain>
    </source>
</reference>
<gene>
    <name evidence="1" type="ordered locus">MTR_1g060880</name>
</gene>
<sequence length="62" mass="6784">MGQWAGPKPGGPARPGPTFVWPKWAWAEKARAHFLYKMMEGEGLLSLTCLPKNWGTQNDGAG</sequence>
<reference evidence="2" key="3">
    <citation type="submission" date="2015-04" db="UniProtKB">
        <authorList>
            <consortium name="EnsemblPlants"/>
        </authorList>
    </citation>
    <scope>IDENTIFICATION</scope>
    <source>
        <strain evidence="2">cv. Jemalong A17</strain>
    </source>
</reference>
<dbReference type="AlphaFoldDB" id="A0A072VKX4"/>
<evidence type="ECO:0000313" key="1">
    <source>
        <dbReference type="EMBL" id="KEH42083.1"/>
    </source>
</evidence>
<dbReference type="EMBL" id="CM001217">
    <property type="protein sequence ID" value="KEH42083.1"/>
    <property type="molecule type" value="Genomic_DNA"/>
</dbReference>
<proteinExistence type="predicted"/>
<evidence type="ECO:0000313" key="3">
    <source>
        <dbReference type="Proteomes" id="UP000002051"/>
    </source>
</evidence>
<dbReference type="HOGENOM" id="CLU_2907421_0_0_1"/>
<accession>A0A072VKX4</accession>